<name>A0A8T0PTV3_PANVG</name>
<evidence type="ECO:0000256" key="8">
    <source>
        <dbReference type="ARBA" id="ARBA00023242"/>
    </source>
</evidence>
<feature type="domain" description="Calmodulin binding protein central" evidence="10">
    <location>
        <begin position="631"/>
        <end position="696"/>
    </location>
</feature>
<feature type="domain" description="Calmodulin binding protein-like N-terminal" evidence="9">
    <location>
        <begin position="453"/>
        <end position="616"/>
    </location>
</feature>
<dbReference type="InterPro" id="IPR046831">
    <property type="entry name" value="Calmodulin_bind_N"/>
</dbReference>
<evidence type="ECO:0000259" key="12">
    <source>
        <dbReference type="Pfam" id="PF23559"/>
    </source>
</evidence>
<feature type="domain" description="Disease resistance R13L4/SHOC-2-like LRR" evidence="13">
    <location>
        <begin position="124"/>
        <end position="224"/>
    </location>
</feature>
<feature type="domain" description="Disease resistance R13L4/SHOC-2-like LRR" evidence="13">
    <location>
        <begin position="246"/>
        <end position="411"/>
    </location>
</feature>
<keyword evidence="4" id="KW-0805">Transcription regulation</keyword>
<sequence length="803" mass="91351">MYPENYLFLKEDLVKQWMAEDFICALDGNDIADVAGGYFDELVSLGMIQRMDMINSNKKGLLSYTVHPVVFDFVRCKSTEDNFVTTIDYSQSTAVVLTEKVRRLSLHFGSATYATTPACVEVSQVRSLSFMGLLGCMPSIAEFMLVRVVILHIHSDDGDTKFSLEEICKLLQLRYLQVQCNVTVVLPHQMRSLKHLETVEINAGVEYVPPDMFHASRLLHVRLVGTMTSQTRTFPSVDDSGSIVPSPPVFLQSFELLPPICIFSRIPLWFRELHKLRVLEIVVRKLRNTIDALEKLPVLKHLSLYVRTPTEVSIIFIKDVFPSLEYFKFVCGVLSLVFLEEALPQLRKLKLVFNAHEGEQYRNMMLVGIRHLSSLEEVVGSIGLAPDAVESDRVAAASAFKGAIRKHPRHRSFEQVKMVDPVDEDDDDPWMKLTGSCSQRREESSNEREVPRWKLAFQSPPQHIIFAGSNIKDRDGRPLEVILVDTDTGSPLSKLRPGRLSKLRRRPLSKLRPGPLSKLRIEFVPLEGDYIGLFGDYCTADEFQRAVVRERQGKLLTGQVRIIMRDGRATVGELQFSDKSSWSHCRRFRIGARVVPGSYDGGRIAEAITENFMVIDDEHETYGRKYYAPVLGDSVWRLDKIGKDSAFHSKLKRNNIETVQEFLRMLMVKPDQLRAILGDGMTDDMWEATTKHARTCDPGNKVYVYTAGDCTIYVNSVFNLVKVEIGGTVCPLQQLNWDQVSLVLLLIIEAYEHRHELQETNEVVFVDNATDNIALLRTRFKEQALADTQPFFNNMVPNPWVIQ</sequence>
<evidence type="ECO:0000256" key="3">
    <source>
        <dbReference type="ARBA" id="ARBA00022737"/>
    </source>
</evidence>
<gene>
    <name evidence="14" type="ORF">PVAP13_8KG373600</name>
</gene>
<dbReference type="EMBL" id="CM029051">
    <property type="protein sequence ID" value="KAG2563909.1"/>
    <property type="molecule type" value="Genomic_DNA"/>
</dbReference>
<evidence type="ECO:0000256" key="1">
    <source>
        <dbReference type="ARBA" id="ARBA00004123"/>
    </source>
</evidence>
<dbReference type="SUPFAM" id="SSF52058">
    <property type="entry name" value="L domain-like"/>
    <property type="match status" value="1"/>
</dbReference>
<evidence type="ECO:0000313" key="15">
    <source>
        <dbReference type="Proteomes" id="UP000823388"/>
    </source>
</evidence>
<accession>A0A8T0PTV3</accession>
<dbReference type="Pfam" id="PF07887">
    <property type="entry name" value="Calmodulin_bind"/>
    <property type="match status" value="1"/>
</dbReference>
<evidence type="ECO:0000259" key="9">
    <source>
        <dbReference type="Pfam" id="PF07887"/>
    </source>
</evidence>
<keyword evidence="7" id="KW-0804">Transcription</keyword>
<keyword evidence="5" id="KW-0238">DNA-binding</keyword>
<feature type="domain" description="Calmodulin binding protein C-terminal" evidence="11">
    <location>
        <begin position="701"/>
        <end position="759"/>
    </location>
</feature>
<reference evidence="14 15" key="1">
    <citation type="submission" date="2020-05" db="EMBL/GenBank/DDBJ databases">
        <title>WGS assembly of Panicum virgatum.</title>
        <authorList>
            <person name="Lovell J.T."/>
            <person name="Jenkins J."/>
            <person name="Shu S."/>
            <person name="Juenger T.E."/>
            <person name="Schmutz J."/>
        </authorList>
    </citation>
    <scope>NUCLEOTIDE SEQUENCE [LARGE SCALE GENOMIC DNA]</scope>
    <source>
        <strain evidence="15">cv. AP13</strain>
    </source>
</reference>
<dbReference type="Pfam" id="PF20451">
    <property type="entry name" value="Calmod_bind_M"/>
    <property type="match status" value="1"/>
</dbReference>
<dbReference type="InterPro" id="IPR055414">
    <property type="entry name" value="LRR_R13L4/SHOC2-like"/>
</dbReference>
<comment type="subcellular location">
    <subcellularLocation>
        <location evidence="1">Nucleus</location>
    </subcellularLocation>
</comment>
<dbReference type="InterPro" id="IPR046830">
    <property type="entry name" value="Calmod_bind_M"/>
</dbReference>
<evidence type="ECO:0000313" key="14">
    <source>
        <dbReference type="EMBL" id="KAG2563909.1"/>
    </source>
</evidence>
<evidence type="ECO:0000256" key="2">
    <source>
        <dbReference type="ARBA" id="ARBA00007214"/>
    </source>
</evidence>
<dbReference type="AlphaFoldDB" id="A0A8T0PTV3"/>
<evidence type="ECO:0000256" key="6">
    <source>
        <dbReference type="ARBA" id="ARBA00023159"/>
    </source>
</evidence>
<proteinExistence type="inferred from homology"/>
<dbReference type="Gene3D" id="3.80.10.10">
    <property type="entry name" value="Ribonuclease Inhibitor"/>
    <property type="match status" value="1"/>
</dbReference>
<evidence type="ECO:0000256" key="5">
    <source>
        <dbReference type="ARBA" id="ARBA00023125"/>
    </source>
</evidence>
<keyword evidence="3" id="KW-0677">Repeat</keyword>
<dbReference type="InterPro" id="IPR046829">
    <property type="entry name" value="Calmod_bind_C"/>
</dbReference>
<dbReference type="PANTHER" id="PTHR31713">
    <property type="entry name" value="OS02G0177800 PROTEIN"/>
    <property type="match status" value="1"/>
</dbReference>
<comment type="similarity">
    <text evidence="2">Belongs to the plant ACBP60 protein family.</text>
</comment>
<keyword evidence="8" id="KW-0539">Nucleus</keyword>
<dbReference type="PANTHER" id="PTHR31713:SF42">
    <property type="entry name" value="PROTEIN SAR DEFICIENT 1"/>
    <property type="match status" value="1"/>
</dbReference>
<dbReference type="InterPro" id="IPR012416">
    <property type="entry name" value="CBP60"/>
</dbReference>
<evidence type="ECO:0000256" key="7">
    <source>
        <dbReference type="ARBA" id="ARBA00023163"/>
    </source>
</evidence>
<evidence type="ECO:0000259" key="13">
    <source>
        <dbReference type="Pfam" id="PF23598"/>
    </source>
</evidence>
<dbReference type="GO" id="GO:0003700">
    <property type="term" value="F:DNA-binding transcription factor activity"/>
    <property type="evidence" value="ECO:0007669"/>
    <property type="project" value="TreeGrafter"/>
</dbReference>
<protein>
    <submittedName>
        <fullName evidence="14">Uncharacterized protein</fullName>
    </submittedName>
</protein>
<feature type="domain" description="Disease resistance protein winged helix" evidence="12">
    <location>
        <begin position="1"/>
        <end position="74"/>
    </location>
</feature>
<comment type="caution">
    <text evidence="14">The sequence shown here is derived from an EMBL/GenBank/DDBJ whole genome shotgun (WGS) entry which is preliminary data.</text>
</comment>
<dbReference type="GO" id="GO:0005634">
    <property type="term" value="C:nucleus"/>
    <property type="evidence" value="ECO:0007669"/>
    <property type="project" value="UniProtKB-SubCell"/>
</dbReference>
<dbReference type="Proteomes" id="UP000823388">
    <property type="component" value="Chromosome 8K"/>
</dbReference>
<dbReference type="GO" id="GO:0005516">
    <property type="term" value="F:calmodulin binding"/>
    <property type="evidence" value="ECO:0007669"/>
    <property type="project" value="InterPro"/>
</dbReference>
<dbReference type="GO" id="GO:0080142">
    <property type="term" value="P:regulation of salicylic acid biosynthetic process"/>
    <property type="evidence" value="ECO:0007669"/>
    <property type="project" value="TreeGrafter"/>
</dbReference>
<dbReference type="GO" id="GO:0043565">
    <property type="term" value="F:sequence-specific DNA binding"/>
    <property type="evidence" value="ECO:0007669"/>
    <property type="project" value="TreeGrafter"/>
</dbReference>
<evidence type="ECO:0000259" key="10">
    <source>
        <dbReference type="Pfam" id="PF20451"/>
    </source>
</evidence>
<dbReference type="InterPro" id="IPR058922">
    <property type="entry name" value="WHD_DRP"/>
</dbReference>
<keyword evidence="6" id="KW-0010">Activator</keyword>
<dbReference type="InterPro" id="IPR032675">
    <property type="entry name" value="LRR_dom_sf"/>
</dbReference>
<evidence type="ECO:0000256" key="4">
    <source>
        <dbReference type="ARBA" id="ARBA00023015"/>
    </source>
</evidence>
<dbReference type="Pfam" id="PF23598">
    <property type="entry name" value="LRR_14"/>
    <property type="match status" value="2"/>
</dbReference>
<dbReference type="Pfam" id="PF20452">
    <property type="entry name" value="Calmod_bind_C"/>
    <property type="match status" value="1"/>
</dbReference>
<evidence type="ECO:0000259" key="11">
    <source>
        <dbReference type="Pfam" id="PF20452"/>
    </source>
</evidence>
<keyword evidence="15" id="KW-1185">Reference proteome</keyword>
<dbReference type="Pfam" id="PF23559">
    <property type="entry name" value="WHD_DRP"/>
    <property type="match status" value="1"/>
</dbReference>
<organism evidence="14 15">
    <name type="scientific">Panicum virgatum</name>
    <name type="common">Blackwell switchgrass</name>
    <dbReference type="NCBI Taxonomy" id="38727"/>
    <lineage>
        <taxon>Eukaryota</taxon>
        <taxon>Viridiplantae</taxon>
        <taxon>Streptophyta</taxon>
        <taxon>Embryophyta</taxon>
        <taxon>Tracheophyta</taxon>
        <taxon>Spermatophyta</taxon>
        <taxon>Magnoliopsida</taxon>
        <taxon>Liliopsida</taxon>
        <taxon>Poales</taxon>
        <taxon>Poaceae</taxon>
        <taxon>PACMAD clade</taxon>
        <taxon>Panicoideae</taxon>
        <taxon>Panicodae</taxon>
        <taxon>Paniceae</taxon>
        <taxon>Panicinae</taxon>
        <taxon>Panicum</taxon>
        <taxon>Panicum sect. Hiantes</taxon>
    </lineage>
</organism>